<sequence>DFDEKRNQRRVTDALNNLLKDAPNSKLKCAAGAFEALTISSYRLYRWYLARITATS</sequence>
<name>A0A1H8PP45_9PROT</name>
<proteinExistence type="predicted"/>
<evidence type="ECO:0000313" key="1">
    <source>
        <dbReference type="EMBL" id="SEO43303.1"/>
    </source>
</evidence>
<evidence type="ECO:0000313" key="2">
    <source>
        <dbReference type="Proteomes" id="UP000183898"/>
    </source>
</evidence>
<dbReference type="AlphaFoldDB" id="A0A1H8PP45"/>
<dbReference type="EMBL" id="FOCT01000022">
    <property type="protein sequence ID" value="SEO43303.1"/>
    <property type="molecule type" value="Genomic_DNA"/>
</dbReference>
<feature type="non-terminal residue" evidence="1">
    <location>
        <position position="1"/>
    </location>
</feature>
<dbReference type="Proteomes" id="UP000183898">
    <property type="component" value="Unassembled WGS sequence"/>
</dbReference>
<accession>A0A1H8PP45</accession>
<protein>
    <submittedName>
        <fullName evidence="1">Uncharacterized protein</fullName>
    </submittedName>
</protein>
<organism evidence="1 2">
    <name type="scientific">Nitrosospira multiformis</name>
    <dbReference type="NCBI Taxonomy" id="1231"/>
    <lineage>
        <taxon>Bacteria</taxon>
        <taxon>Pseudomonadati</taxon>
        <taxon>Pseudomonadota</taxon>
        <taxon>Betaproteobacteria</taxon>
        <taxon>Nitrosomonadales</taxon>
        <taxon>Nitrosomonadaceae</taxon>
        <taxon>Nitrosospira</taxon>
    </lineage>
</organism>
<gene>
    <name evidence="1" type="ORF">SAMN05216404_1221</name>
</gene>
<reference evidence="1 2" key="1">
    <citation type="submission" date="2016-10" db="EMBL/GenBank/DDBJ databases">
        <authorList>
            <person name="de Groot N.N."/>
        </authorList>
    </citation>
    <scope>NUCLEOTIDE SEQUENCE [LARGE SCALE GENOMIC DNA]</scope>
    <source>
        <strain evidence="1 2">Nl18</strain>
    </source>
</reference>